<feature type="compositionally biased region" description="Polar residues" evidence="1">
    <location>
        <begin position="214"/>
        <end position="223"/>
    </location>
</feature>
<accession>A0A0M9VWX1</accession>
<dbReference type="PANTHER" id="PTHR42103:SF2">
    <property type="entry name" value="AB HYDROLASE-1 DOMAIN-CONTAINING PROTEIN"/>
    <property type="match status" value="1"/>
</dbReference>
<gene>
    <name evidence="2" type="ORF">ESCO_002293</name>
</gene>
<evidence type="ECO:0000313" key="3">
    <source>
        <dbReference type="Proteomes" id="UP000053831"/>
    </source>
</evidence>
<dbReference type="STRING" id="150374.A0A0M9VWX1"/>
<evidence type="ECO:0000313" key="2">
    <source>
        <dbReference type="EMBL" id="KOS22505.1"/>
    </source>
</evidence>
<keyword evidence="3" id="KW-1185">Reference proteome</keyword>
<dbReference type="SUPFAM" id="SSF53474">
    <property type="entry name" value="alpha/beta-Hydrolases"/>
    <property type="match status" value="1"/>
</dbReference>
<evidence type="ECO:0000256" key="1">
    <source>
        <dbReference type="SAM" id="MobiDB-lite"/>
    </source>
</evidence>
<reference evidence="2 3" key="1">
    <citation type="submission" date="2015-07" db="EMBL/GenBank/DDBJ databases">
        <title>The genome of the fungus Escovopsis weberi, a specialized disease agent of ant agriculture.</title>
        <authorList>
            <person name="de Man T.J."/>
            <person name="Stajich J.E."/>
            <person name="Kubicek C.P."/>
            <person name="Chenthamara K."/>
            <person name="Atanasova L."/>
            <person name="Druzhinina I.S."/>
            <person name="Birnbaum S."/>
            <person name="Barribeau S.M."/>
            <person name="Teiling C."/>
            <person name="Suen G."/>
            <person name="Currie C."/>
            <person name="Gerardo N.M."/>
        </authorList>
    </citation>
    <scope>NUCLEOTIDE SEQUENCE [LARGE SCALE GENOMIC DNA]</scope>
</reference>
<dbReference type="OrthoDB" id="10260961at2759"/>
<organism evidence="2 3">
    <name type="scientific">Escovopsis weberi</name>
    <dbReference type="NCBI Taxonomy" id="150374"/>
    <lineage>
        <taxon>Eukaryota</taxon>
        <taxon>Fungi</taxon>
        <taxon>Dikarya</taxon>
        <taxon>Ascomycota</taxon>
        <taxon>Pezizomycotina</taxon>
        <taxon>Sordariomycetes</taxon>
        <taxon>Hypocreomycetidae</taxon>
        <taxon>Hypocreales</taxon>
        <taxon>Hypocreaceae</taxon>
        <taxon>Escovopsis</taxon>
    </lineage>
</organism>
<feature type="region of interest" description="Disordered" evidence="1">
    <location>
        <begin position="194"/>
        <end position="243"/>
    </location>
</feature>
<dbReference type="AlphaFoldDB" id="A0A0M9VWX1"/>
<dbReference type="PANTHER" id="PTHR42103">
    <property type="entry name" value="ALPHA/BETA-HYDROLASES SUPERFAMILY PROTEIN"/>
    <property type="match status" value="1"/>
</dbReference>
<dbReference type="InterPro" id="IPR029058">
    <property type="entry name" value="AB_hydrolase_fold"/>
</dbReference>
<name>A0A0M9VWX1_ESCWE</name>
<comment type="caution">
    <text evidence="2">The sequence shown here is derived from an EMBL/GenBank/DDBJ whole genome shotgun (WGS) entry which is preliminary data.</text>
</comment>
<dbReference type="Proteomes" id="UP000053831">
    <property type="component" value="Unassembled WGS sequence"/>
</dbReference>
<proteinExistence type="predicted"/>
<sequence length="370" mass="39883">MLPDPSWIVRIPSIHDGTSIDCRLYHPAHQDRRRRVERCRYAAVLAHPYAPLGGCFDDPVVSVVGRRLLDRGFVLGTFNFRGAGCSAGRTSWTANPERDDYVSFLGFLVHYIRLLQIPRAGEEDNAPSQPPGPDVNPPPLLLLMGGYSYGAMITTQLAPLDKLLDTFSSPEPGSYAAQILTEATRMAGIARLSPDLDAPSSIDPPDHRWRDSTPPVSHISSGPQDKAASRPSPDEQLPPHGPAVPDAAYLLISPPAPRGLVSHLITLSLIPSALTSTFARRPPGDGEARAQAAETKLVQNRTLAVYGGADALVSVGKLHAWAQAMAARRGSLFRGREIQSAGHFWAEDGALSEMVGAVDDFADALQRSRS</sequence>
<dbReference type="EMBL" id="LGSR01000006">
    <property type="protein sequence ID" value="KOS22505.1"/>
    <property type="molecule type" value="Genomic_DNA"/>
</dbReference>
<dbReference type="Gene3D" id="3.40.50.1820">
    <property type="entry name" value="alpha/beta hydrolase"/>
    <property type="match status" value="1"/>
</dbReference>
<protein>
    <submittedName>
        <fullName evidence="2">Uncharacterized protein</fullName>
    </submittedName>
</protein>